<comment type="caution">
    <text evidence="1">The sequence shown here is derived from an EMBL/GenBank/DDBJ whole genome shotgun (WGS) entry which is preliminary data.</text>
</comment>
<dbReference type="Proteomes" id="UP000620550">
    <property type="component" value="Unassembled WGS sequence"/>
</dbReference>
<dbReference type="SUPFAM" id="SSF46785">
    <property type="entry name" value="Winged helix' DNA-binding domain"/>
    <property type="match status" value="1"/>
</dbReference>
<sequence length="138" mass="15450">MQMSNTRFATAIHILTLLDHNPEVWLTSEWIAGSINVNPVVVRKELGALQEAGLVISRKGKEGGSMLAKSSVDISLASVYEAVRKTEVLGRKNQHTNPRCPIGKEINVKLTDLFQETDRLLNHLLTTKSLHDFSEQFR</sequence>
<keyword evidence="2" id="KW-1185">Reference proteome</keyword>
<dbReference type="PROSITE" id="PS51197">
    <property type="entry name" value="HTH_RRF2_2"/>
    <property type="match status" value="1"/>
</dbReference>
<dbReference type="PANTHER" id="PTHR33221">
    <property type="entry name" value="WINGED HELIX-TURN-HELIX TRANSCRIPTIONAL REGULATOR, RRF2 FAMILY"/>
    <property type="match status" value="1"/>
</dbReference>
<proteinExistence type="predicted"/>
<dbReference type="InterPro" id="IPR036390">
    <property type="entry name" value="WH_DNA-bd_sf"/>
</dbReference>
<evidence type="ECO:0000313" key="1">
    <source>
        <dbReference type="EMBL" id="GHE23431.1"/>
    </source>
</evidence>
<dbReference type="EMBL" id="BNAF01000001">
    <property type="protein sequence ID" value="GHE23431.1"/>
    <property type="molecule type" value="Genomic_DNA"/>
</dbReference>
<dbReference type="InterPro" id="IPR000944">
    <property type="entry name" value="Tscrpt_reg_Rrf2"/>
</dbReference>
<reference evidence="2" key="1">
    <citation type="journal article" date="2019" name="Int. J. Syst. Evol. Microbiol.">
        <title>The Global Catalogue of Microorganisms (GCM) 10K type strain sequencing project: providing services to taxonomists for standard genome sequencing and annotation.</title>
        <authorList>
            <consortium name="The Broad Institute Genomics Platform"/>
            <consortium name="The Broad Institute Genome Sequencing Center for Infectious Disease"/>
            <person name="Wu L."/>
            <person name="Ma J."/>
        </authorList>
    </citation>
    <scope>NUCLEOTIDE SEQUENCE [LARGE SCALE GENOMIC DNA]</scope>
    <source>
        <strain evidence="2">CGMCC 1.12966</strain>
    </source>
</reference>
<dbReference type="InterPro" id="IPR036388">
    <property type="entry name" value="WH-like_DNA-bd_sf"/>
</dbReference>
<name>A0ABQ3HSK3_9SPHI</name>
<dbReference type="Gene3D" id="1.10.10.10">
    <property type="entry name" value="Winged helix-like DNA-binding domain superfamily/Winged helix DNA-binding domain"/>
    <property type="match status" value="1"/>
</dbReference>
<protein>
    <submittedName>
        <fullName evidence="1">HTH-type transcriptional regulator YwnA</fullName>
    </submittedName>
</protein>
<accession>A0ABQ3HSK3</accession>
<dbReference type="Pfam" id="PF02082">
    <property type="entry name" value="Rrf2"/>
    <property type="match status" value="1"/>
</dbReference>
<evidence type="ECO:0000313" key="2">
    <source>
        <dbReference type="Proteomes" id="UP000620550"/>
    </source>
</evidence>
<organism evidence="1 2">
    <name type="scientific">Sphingobacterium griseoflavum</name>
    <dbReference type="NCBI Taxonomy" id="1474952"/>
    <lineage>
        <taxon>Bacteria</taxon>
        <taxon>Pseudomonadati</taxon>
        <taxon>Bacteroidota</taxon>
        <taxon>Sphingobacteriia</taxon>
        <taxon>Sphingobacteriales</taxon>
        <taxon>Sphingobacteriaceae</taxon>
        <taxon>Sphingobacterium</taxon>
    </lineage>
</organism>
<dbReference type="PANTHER" id="PTHR33221:SF15">
    <property type="entry name" value="HTH-TYPE TRANSCRIPTIONAL REGULATOR YWGB-RELATED"/>
    <property type="match status" value="1"/>
</dbReference>
<gene>
    <name evidence="1" type="primary">ywnA</name>
    <name evidence="1" type="ORF">GCM10017764_03990</name>
</gene>